<dbReference type="GO" id="GO:0006352">
    <property type="term" value="P:DNA-templated transcription initiation"/>
    <property type="evidence" value="ECO:0007669"/>
    <property type="project" value="InterPro"/>
</dbReference>
<dbReference type="SUPFAM" id="SSF88659">
    <property type="entry name" value="Sigma3 and sigma4 domains of RNA polymerase sigma factors"/>
    <property type="match status" value="2"/>
</dbReference>
<evidence type="ECO:0000256" key="1">
    <source>
        <dbReference type="ARBA" id="ARBA00023015"/>
    </source>
</evidence>
<reference evidence="8 9" key="1">
    <citation type="submission" date="2019-11" db="EMBL/GenBank/DDBJ databases">
        <authorList>
            <person name="He Y."/>
        </authorList>
    </citation>
    <scope>NUCLEOTIDE SEQUENCE [LARGE SCALE GENOMIC DNA]</scope>
    <source>
        <strain evidence="8 9">SCSIO 58843</strain>
    </source>
</reference>
<dbReference type="PIRSF" id="PIRSF000770">
    <property type="entry name" value="RNA_pol_sigma-SigE/K"/>
    <property type="match status" value="1"/>
</dbReference>
<dbReference type="Pfam" id="PF04542">
    <property type="entry name" value="Sigma70_r2"/>
    <property type="match status" value="1"/>
</dbReference>
<dbReference type="InterPro" id="IPR013324">
    <property type="entry name" value="RNA_pol_sigma_r3/r4-like"/>
</dbReference>
<feature type="domain" description="RNA polymerase sigma-70 region 4" evidence="7">
    <location>
        <begin position="180"/>
        <end position="227"/>
    </location>
</feature>
<dbReference type="SUPFAM" id="SSF88946">
    <property type="entry name" value="Sigma2 domain of RNA polymerase sigma factors"/>
    <property type="match status" value="1"/>
</dbReference>
<protein>
    <submittedName>
        <fullName evidence="8">Sigma-70 family RNA polymerase sigma factor</fullName>
    </submittedName>
</protein>
<keyword evidence="9" id="KW-1185">Reference proteome</keyword>
<dbReference type="KEGG" id="atq:GH723_05820"/>
<keyword evidence="3" id="KW-0238">DNA-binding</keyword>
<dbReference type="InterPro" id="IPR013325">
    <property type="entry name" value="RNA_pol_sigma_r2"/>
</dbReference>
<dbReference type="Proteomes" id="UP000334019">
    <property type="component" value="Chromosome"/>
</dbReference>
<keyword evidence="1" id="KW-0805">Transcription regulation</keyword>
<dbReference type="InterPro" id="IPR000943">
    <property type="entry name" value="RNA_pol_sigma70"/>
</dbReference>
<dbReference type="Pfam" id="PF04539">
    <property type="entry name" value="Sigma70_r3"/>
    <property type="match status" value="1"/>
</dbReference>
<evidence type="ECO:0000256" key="4">
    <source>
        <dbReference type="ARBA" id="ARBA00023163"/>
    </source>
</evidence>
<dbReference type="InterPro" id="IPR007630">
    <property type="entry name" value="RNA_pol_sigma70_r4"/>
</dbReference>
<dbReference type="Pfam" id="PF04545">
    <property type="entry name" value="Sigma70_r4"/>
    <property type="match status" value="1"/>
</dbReference>
<dbReference type="PANTHER" id="PTHR30385:SF7">
    <property type="entry name" value="RNA POLYMERASE SIGMA FACTOR FLIA"/>
    <property type="match status" value="1"/>
</dbReference>
<feature type="domain" description="RNA polymerase sigma-70 region 2" evidence="6">
    <location>
        <begin position="10"/>
        <end position="82"/>
    </location>
</feature>
<dbReference type="InterPro" id="IPR007627">
    <property type="entry name" value="RNA_pol_sigma70_r2"/>
</dbReference>
<dbReference type="GO" id="GO:0003677">
    <property type="term" value="F:DNA binding"/>
    <property type="evidence" value="ECO:0007669"/>
    <property type="project" value="UniProtKB-KW"/>
</dbReference>
<keyword evidence="2" id="KW-0731">Sigma factor</keyword>
<dbReference type="PRINTS" id="PR00046">
    <property type="entry name" value="SIGMA70FCT"/>
</dbReference>
<dbReference type="EMBL" id="CP045851">
    <property type="protein sequence ID" value="QGG94664.1"/>
    <property type="molecule type" value="Genomic_DNA"/>
</dbReference>
<organism evidence="8 9">
    <name type="scientific">Actinomarinicola tropica</name>
    <dbReference type="NCBI Taxonomy" id="2789776"/>
    <lineage>
        <taxon>Bacteria</taxon>
        <taxon>Bacillati</taxon>
        <taxon>Actinomycetota</taxon>
        <taxon>Acidimicrobiia</taxon>
        <taxon>Acidimicrobiales</taxon>
        <taxon>Iamiaceae</taxon>
        <taxon>Actinomarinicola</taxon>
    </lineage>
</organism>
<sequence length="293" mass="32428">MEMTAQQRELVDSHLPLVEHLVLRVSANFPRHVDRSELIAAGSLGLVEAAMRYDGDRGVPFGRYAARRIRGAVLDAVRAADWAPRSTRQLARQADAATQAFAARTGRTPTDEELADELGIEAAELAEMRGRVHRGVVQSLEPRAGQDEGANPLDRLFDRSASGADEHLEQEELRGYLRSALEHLPERHRIVVVGHYFEQRSFDELADFLGVTPSRVSQLRADAVEMIKDGIEAQYRPKDDAKPVGRVAIRQARFAAEIASHADWRTRLDPGTRSMDAIRELGIDGLADTAVNA</sequence>
<dbReference type="InterPro" id="IPR014284">
    <property type="entry name" value="RNA_pol_sigma-70_dom"/>
</dbReference>
<dbReference type="PANTHER" id="PTHR30385">
    <property type="entry name" value="SIGMA FACTOR F FLAGELLAR"/>
    <property type="match status" value="1"/>
</dbReference>
<evidence type="ECO:0000256" key="2">
    <source>
        <dbReference type="ARBA" id="ARBA00023082"/>
    </source>
</evidence>
<dbReference type="RefSeq" id="WP_153758770.1">
    <property type="nucleotide sequence ID" value="NZ_CP045851.1"/>
</dbReference>
<dbReference type="CDD" id="cd06171">
    <property type="entry name" value="Sigma70_r4"/>
    <property type="match status" value="1"/>
</dbReference>
<evidence type="ECO:0000259" key="5">
    <source>
        <dbReference type="Pfam" id="PF04539"/>
    </source>
</evidence>
<evidence type="ECO:0000313" key="9">
    <source>
        <dbReference type="Proteomes" id="UP000334019"/>
    </source>
</evidence>
<name>A0A5Q2RG99_9ACTN</name>
<keyword evidence="4" id="KW-0804">Transcription</keyword>
<dbReference type="AlphaFoldDB" id="A0A5Q2RG99"/>
<evidence type="ECO:0000259" key="7">
    <source>
        <dbReference type="Pfam" id="PF04545"/>
    </source>
</evidence>
<dbReference type="NCBIfam" id="TIGR02937">
    <property type="entry name" value="sigma70-ECF"/>
    <property type="match status" value="1"/>
</dbReference>
<gene>
    <name evidence="8" type="ORF">GH723_05820</name>
</gene>
<dbReference type="Gene3D" id="1.20.140.160">
    <property type="match status" value="1"/>
</dbReference>
<evidence type="ECO:0000256" key="3">
    <source>
        <dbReference type="ARBA" id="ARBA00023125"/>
    </source>
</evidence>
<accession>A0A5Q2RG99</accession>
<evidence type="ECO:0000313" key="8">
    <source>
        <dbReference type="EMBL" id="QGG94664.1"/>
    </source>
</evidence>
<proteinExistence type="predicted"/>
<dbReference type="GO" id="GO:0016987">
    <property type="term" value="F:sigma factor activity"/>
    <property type="evidence" value="ECO:0007669"/>
    <property type="project" value="UniProtKB-KW"/>
</dbReference>
<dbReference type="InterPro" id="IPR007624">
    <property type="entry name" value="RNA_pol_sigma70_r3"/>
</dbReference>
<dbReference type="Gene3D" id="1.10.1740.10">
    <property type="match status" value="1"/>
</dbReference>
<feature type="domain" description="RNA polymerase sigma-70 region 3" evidence="5">
    <location>
        <begin position="95"/>
        <end position="167"/>
    </location>
</feature>
<evidence type="ECO:0000259" key="6">
    <source>
        <dbReference type="Pfam" id="PF04542"/>
    </source>
</evidence>